<evidence type="ECO:0000256" key="6">
    <source>
        <dbReference type="ARBA" id="ARBA00023027"/>
    </source>
</evidence>
<dbReference type="GO" id="GO:0051903">
    <property type="term" value="F:S-(hydroxymethyl)glutathione dehydrogenase [NAD(P)+] activity"/>
    <property type="evidence" value="ECO:0007669"/>
    <property type="project" value="TreeGrafter"/>
</dbReference>
<organism evidence="9 10">
    <name type="scientific">Pseudonocardia bannensis</name>
    <dbReference type="NCBI Taxonomy" id="630973"/>
    <lineage>
        <taxon>Bacteria</taxon>
        <taxon>Bacillati</taxon>
        <taxon>Actinomycetota</taxon>
        <taxon>Actinomycetes</taxon>
        <taxon>Pseudonocardiales</taxon>
        <taxon>Pseudonocardiaceae</taxon>
        <taxon>Pseudonocardia</taxon>
    </lineage>
</organism>
<dbReference type="InterPro" id="IPR036291">
    <property type="entry name" value="NAD(P)-bd_dom_sf"/>
</dbReference>
<evidence type="ECO:0000313" key="10">
    <source>
        <dbReference type="Proteomes" id="UP000586918"/>
    </source>
</evidence>
<feature type="domain" description="Enoyl reductase (ER)" evidence="8">
    <location>
        <begin position="31"/>
        <end position="377"/>
    </location>
</feature>
<dbReference type="InterPro" id="IPR013149">
    <property type="entry name" value="ADH-like_C"/>
</dbReference>
<dbReference type="InterPro" id="IPR020843">
    <property type="entry name" value="ER"/>
</dbReference>
<dbReference type="PANTHER" id="PTHR43880">
    <property type="entry name" value="ALCOHOL DEHYDROGENASE"/>
    <property type="match status" value="1"/>
</dbReference>
<dbReference type="FunFam" id="3.40.50.720:FF:000003">
    <property type="entry name" value="S-(hydroxymethyl)glutathione dehydrogenase"/>
    <property type="match status" value="1"/>
</dbReference>
<evidence type="ECO:0000256" key="2">
    <source>
        <dbReference type="ARBA" id="ARBA00008072"/>
    </source>
</evidence>
<dbReference type="RefSeq" id="WP_169414831.1">
    <property type="nucleotide sequence ID" value="NZ_JAAXKZ010000096.1"/>
</dbReference>
<evidence type="ECO:0000256" key="4">
    <source>
        <dbReference type="ARBA" id="ARBA00022833"/>
    </source>
</evidence>
<dbReference type="Gene3D" id="3.40.50.720">
    <property type="entry name" value="NAD(P)-binding Rossmann-like Domain"/>
    <property type="match status" value="1"/>
</dbReference>
<keyword evidence="10" id="KW-1185">Reference proteome</keyword>
<comment type="similarity">
    <text evidence="2 7">Belongs to the zinc-containing alcohol dehydrogenase family.</text>
</comment>
<keyword evidence="3 7" id="KW-0479">Metal-binding</keyword>
<dbReference type="Gene3D" id="3.90.180.10">
    <property type="entry name" value="Medium-chain alcohol dehydrogenases, catalytic domain"/>
    <property type="match status" value="1"/>
</dbReference>
<comment type="cofactor">
    <cofactor evidence="1 7">
        <name>Zn(2+)</name>
        <dbReference type="ChEBI" id="CHEBI:29105"/>
    </cofactor>
</comment>
<sequence length="384" mass="39729">MTVQAENPTSVTIDETAYPHVVRAALLRAVGEPMAVETIRLRAVGSGDVRVRIDATGVCHSDLSLARGVLAQPLPAVLGHEACGTVVEVGEGVTDIAQGQRVILLWITPCGECFHCEHAEPHLCANGSRRAGEPYAVTEQGEPVYPGLTVGSFAEQTVVPRGAVVPVPDDIDTADAALLGCAVTTGVGAVTRTAGVTAGSSVLVIGLGGVGLSVLQGARLAGAGTVIAVDRNPDKAELALAAGATHFLVADDDTKKAVRGLTDKRGADFVFDCVGSARTIRDMWSMARRGGSCTVVGIGGKDDTVSFSALELFHFARTLRGCVAGSLDATTDMPEFFEWVRTGKLDLRQMVTGHGHLADVESALDELAAGRGIRTVVTPGETSA</sequence>
<dbReference type="CDD" id="cd08279">
    <property type="entry name" value="Zn_ADH_class_III"/>
    <property type="match status" value="1"/>
</dbReference>
<dbReference type="EMBL" id="JAAXKZ010000096">
    <property type="protein sequence ID" value="NMH94143.1"/>
    <property type="molecule type" value="Genomic_DNA"/>
</dbReference>
<evidence type="ECO:0000259" key="8">
    <source>
        <dbReference type="SMART" id="SM00829"/>
    </source>
</evidence>
<dbReference type="SUPFAM" id="SSF50129">
    <property type="entry name" value="GroES-like"/>
    <property type="match status" value="1"/>
</dbReference>
<dbReference type="GO" id="GO:0046294">
    <property type="term" value="P:formaldehyde catabolic process"/>
    <property type="evidence" value="ECO:0007669"/>
    <property type="project" value="TreeGrafter"/>
</dbReference>
<dbReference type="InterPro" id="IPR013154">
    <property type="entry name" value="ADH-like_N"/>
</dbReference>
<keyword evidence="6" id="KW-0520">NAD</keyword>
<evidence type="ECO:0000256" key="5">
    <source>
        <dbReference type="ARBA" id="ARBA00023002"/>
    </source>
</evidence>
<accession>A0A848DNN8</accession>
<dbReference type="SMART" id="SM00829">
    <property type="entry name" value="PKS_ER"/>
    <property type="match status" value="1"/>
</dbReference>
<dbReference type="InterPro" id="IPR011032">
    <property type="entry name" value="GroES-like_sf"/>
</dbReference>
<gene>
    <name evidence="9" type="ORF">HF519_21700</name>
</gene>
<dbReference type="AlphaFoldDB" id="A0A848DNN8"/>
<dbReference type="SUPFAM" id="SSF51735">
    <property type="entry name" value="NAD(P)-binding Rossmann-fold domains"/>
    <property type="match status" value="1"/>
</dbReference>
<evidence type="ECO:0000256" key="3">
    <source>
        <dbReference type="ARBA" id="ARBA00022723"/>
    </source>
</evidence>
<dbReference type="PROSITE" id="PS00059">
    <property type="entry name" value="ADH_ZINC"/>
    <property type="match status" value="1"/>
</dbReference>
<dbReference type="Pfam" id="PF00107">
    <property type="entry name" value="ADH_zinc_N"/>
    <property type="match status" value="1"/>
</dbReference>
<evidence type="ECO:0000256" key="7">
    <source>
        <dbReference type="RuleBase" id="RU361277"/>
    </source>
</evidence>
<keyword evidence="4 7" id="KW-0862">Zinc</keyword>
<evidence type="ECO:0000313" key="9">
    <source>
        <dbReference type="EMBL" id="NMH94143.1"/>
    </source>
</evidence>
<proteinExistence type="inferred from homology"/>
<dbReference type="PANTHER" id="PTHR43880:SF12">
    <property type="entry name" value="ALCOHOL DEHYDROGENASE CLASS-3"/>
    <property type="match status" value="1"/>
</dbReference>
<dbReference type="InterPro" id="IPR002328">
    <property type="entry name" value="ADH_Zn_CS"/>
</dbReference>
<protein>
    <submittedName>
        <fullName evidence="9">Zn-dependent alcohol dehydrogenase</fullName>
    </submittedName>
</protein>
<dbReference type="Pfam" id="PF08240">
    <property type="entry name" value="ADH_N"/>
    <property type="match status" value="1"/>
</dbReference>
<comment type="caution">
    <text evidence="9">The sequence shown here is derived from an EMBL/GenBank/DDBJ whole genome shotgun (WGS) entry which is preliminary data.</text>
</comment>
<name>A0A848DNN8_9PSEU</name>
<dbReference type="Proteomes" id="UP000586918">
    <property type="component" value="Unassembled WGS sequence"/>
</dbReference>
<evidence type="ECO:0000256" key="1">
    <source>
        <dbReference type="ARBA" id="ARBA00001947"/>
    </source>
</evidence>
<dbReference type="GO" id="GO:0005829">
    <property type="term" value="C:cytosol"/>
    <property type="evidence" value="ECO:0007669"/>
    <property type="project" value="TreeGrafter"/>
</dbReference>
<reference evidence="9 10" key="1">
    <citation type="submission" date="2020-04" db="EMBL/GenBank/DDBJ databases">
        <authorList>
            <person name="Klaysubun C."/>
            <person name="Duangmal K."/>
            <person name="Lipun K."/>
        </authorList>
    </citation>
    <scope>NUCLEOTIDE SEQUENCE [LARGE SCALE GENOMIC DNA]</scope>
    <source>
        <strain evidence="9 10">DSM 45300</strain>
    </source>
</reference>
<keyword evidence="5" id="KW-0560">Oxidoreductase</keyword>
<dbReference type="GO" id="GO:0008270">
    <property type="term" value="F:zinc ion binding"/>
    <property type="evidence" value="ECO:0007669"/>
    <property type="project" value="InterPro"/>
</dbReference>